<organism evidence="1 2">
    <name type="scientific">Agrobacterium phage Atu_ph07</name>
    <dbReference type="NCBI Taxonomy" id="2024264"/>
    <lineage>
        <taxon>Viruses</taxon>
        <taxon>Duplodnaviria</taxon>
        <taxon>Heunggongvirae</taxon>
        <taxon>Uroviricota</taxon>
        <taxon>Caudoviricetes</taxon>
        <taxon>Polybotosvirus</taxon>
        <taxon>Polybotosvirus Atuph07</taxon>
    </lineage>
</organism>
<dbReference type="GeneID" id="40088507"/>
<proteinExistence type="predicted"/>
<keyword evidence="2" id="KW-1185">Reference proteome</keyword>
<reference evidence="1 2" key="1">
    <citation type="submission" date="2017-06" db="EMBL/GenBank/DDBJ databases">
        <authorList>
            <person name="Kim H.J."/>
            <person name="Triplett B.A."/>
        </authorList>
    </citation>
    <scope>NUCLEOTIDE SEQUENCE [LARGE SCALE GENOMIC DNA]</scope>
</reference>
<dbReference type="KEGG" id="vg:40088507"/>
<protein>
    <submittedName>
        <fullName evidence="1">Uncharacterized protein</fullName>
    </submittedName>
</protein>
<dbReference type="Proteomes" id="UP000223025">
    <property type="component" value="Segment"/>
</dbReference>
<evidence type="ECO:0000313" key="1">
    <source>
        <dbReference type="EMBL" id="AUZ95263.1"/>
    </source>
</evidence>
<evidence type="ECO:0000313" key="2">
    <source>
        <dbReference type="Proteomes" id="UP000223025"/>
    </source>
</evidence>
<dbReference type="RefSeq" id="YP_009612169.1">
    <property type="nucleotide sequence ID" value="NC_042013.1"/>
</dbReference>
<name>A0A2L0V0F6_9CAUD</name>
<sequence length="107" mass="12296">MSILKILTDSYFVNNNVVLYITEKSDLFETFSTTKSKVLLVRNTDISYSVNHIDFDDISEIFPVCHISDEVKSFTIINNVINIVLTEDRVMVPLDDAAIDLIFKYQL</sequence>
<dbReference type="EMBL" id="MF403008">
    <property type="protein sequence ID" value="AUZ95263.1"/>
    <property type="molecule type" value="Genomic_DNA"/>
</dbReference>
<accession>A0A2L0V0F6</accession>